<feature type="compositionally biased region" description="Pro residues" evidence="7">
    <location>
        <begin position="408"/>
        <end position="418"/>
    </location>
</feature>
<keyword evidence="4" id="KW-0853">WD repeat</keyword>
<dbReference type="InterPro" id="IPR045152">
    <property type="entry name" value="EDC4-like"/>
</dbReference>
<dbReference type="SUPFAM" id="SSF53218">
    <property type="entry name" value="Molybdenum cofactor biosynthesis proteins"/>
    <property type="match status" value="1"/>
</dbReference>
<dbReference type="EnsemblProtists" id="Phyra77272">
    <property type="protein sequence ID" value="Phyra77272"/>
    <property type="gene ID" value="Phyra77272"/>
</dbReference>
<dbReference type="VEuPathDB" id="FungiDB:KRP22_13462"/>
<dbReference type="EMBL" id="DS566020">
    <property type="status" value="NOT_ANNOTATED_CDS"/>
    <property type="molecule type" value="Genomic_DNA"/>
</dbReference>
<feature type="coiled-coil region" evidence="6">
    <location>
        <begin position="1222"/>
        <end position="1249"/>
    </location>
</feature>
<feature type="compositionally biased region" description="Pro residues" evidence="7">
    <location>
        <begin position="301"/>
        <end position="315"/>
    </location>
</feature>
<dbReference type="Pfam" id="PF24102">
    <property type="entry name" value="FLAD1_M"/>
    <property type="match status" value="1"/>
</dbReference>
<feature type="compositionally biased region" description="Polar residues" evidence="7">
    <location>
        <begin position="971"/>
        <end position="982"/>
    </location>
</feature>
<dbReference type="SUPFAM" id="SSF50978">
    <property type="entry name" value="WD40 repeat-like"/>
    <property type="match status" value="1"/>
</dbReference>
<dbReference type="HOGENOM" id="CLU_005133_0_0_1"/>
<dbReference type="InterPro" id="IPR049404">
    <property type="entry name" value="EDC4_C"/>
</dbReference>
<sequence>MTSTAPASAPRAAVCVIANEVLTGKTLDTNSNFIAKLMFRRGVDLKRVVVVPDEEDAIISTVKELSEYVSPSGYVFTTGGIGPTHDDITYESIAKAFGVGVALHEPTLEAMKKELAEKFPTFKMNDGIKRMAILPDGCKILHASGWTPVAVVHNVYILPGIPSMVTDMLTCNEEHFVGVPIHRVIVSTLEYEGVLAPSLRAVQKEHPEVIIGSYVNLTEEKTGTRDASFNTRLTVEGRDVEDTNKVGAKLVELFKGTIISSNTTRILPRAPDGSFQQMSARSDSGSHGHSRNSSTASSGLAPPPPPGSAPMPPNPSAARFSPLDHVSPEVTQSNNPLHQLLQQQQHFTPPPAAMNSQQQFLQQFLASSSNSMPMGSNHHMRPLPMPPMSAPSSLLPQFQQNLPGHGAFPPPRSAPLPPAFSQFQPVPSLSATSGGMFPAAPRSATTASMDGSRSNGAGGSASSSLTGSPRRTGSAPGFGAAGDAPTTPPGVRLSGEAVEYQPRGETAPGESRSLEVMPITLYTSERSSQLGNLISVNEHFISYPIRNGLIRVISQSSVDRLLLRKHEHHTVTELAFFNSKSDLLLSAGTDHHVAIWAIQNDPMSRELIKLVPTQAQRVKWHPSDSNKIAIANGSVVFIADMSEVEADGTGAENLYDVSVVCGQTSGQINDMAFSPGSGDCVVTAGSDGFVQVYRVQDRLPGQPAEFIQRFEPFNGEAVNSLHFYGGNFLNQPGLFIGGEANTRLSLWNAALTENTAPVCYQTVTLRDESFEDASVIHETIFDPTTQFLFVADRSKPLVYAFHLAPSSDSRTPRRFDNATEFTLAYPVLSMGLLNRTGQSQPARDGSDLASAMGGLNFSMQLYCLQTHAIQRYHVAASECFVPGAHGSIEEDVEAGENVGQTVGAVTTEGESIETSYQTAAESPRAAAISAPETEIDVQTPEEDDEEEERDNTDQHGPLRTGANGLPPTPSSPGARSTRSTGARSLHLATGDDAVSVSASSTAGDDGLLPNLRFYNRSSPSSSVRAFQDEASVQYDPSVDDTVSETQQQTLLAALRRMEAAQLQRDEELREQMREVMGNLGNHLTAQVSTQVEKSIQKQLQSVLVPAMGRIVLHTMENNFMKPVQNGFQHVITEKLIPLMEQKMDDSLATSLPDQLANGVDDMVQRVVEDVRQPVRESFRECFQDILIPSFQAATQKMFEQINDTFVQGTRSAFESSGQSTSNEKVAGQLEQLTKVVEGLTQQVKQLSSAVNSGSMDVALVPVAKSPEELQLEAQKDTVLECLARNDWEEAFKFALGAQNVNLVAFTCQQCDPRLVLSSRPPKLSQMLILCLVQQLGADLADDLEIKLNWLRESLLVMDIRDQTIAGFVTSVLQELQTGLNSVPTEFRDSQYTLLHHVLNSMLNSA</sequence>
<keyword evidence="6" id="KW-0175">Coiled coil</keyword>
<dbReference type="PANTHER" id="PTHR15598:SF5">
    <property type="entry name" value="ENHANCER OF MRNA-DECAPPING PROTEIN 4"/>
    <property type="match status" value="1"/>
</dbReference>
<evidence type="ECO:0000256" key="1">
    <source>
        <dbReference type="ARBA" id="ARBA00004201"/>
    </source>
</evidence>
<dbReference type="InterPro" id="IPR056596">
    <property type="entry name" value="FLAD1_M"/>
</dbReference>
<feature type="region of interest" description="Disordered" evidence="7">
    <location>
        <begin position="368"/>
        <end position="510"/>
    </location>
</feature>
<dbReference type="Gene3D" id="3.40.980.10">
    <property type="entry name" value="MoaB/Mog-like domain"/>
    <property type="match status" value="1"/>
</dbReference>
<accession>H3GLK3</accession>
<dbReference type="eggNOG" id="KOG1916">
    <property type="taxonomic scope" value="Eukaryota"/>
</dbReference>
<dbReference type="VEuPathDB" id="FungiDB:KRP22_13463"/>
<comment type="similarity">
    <text evidence="2">Belongs to the WD repeat EDC4 family.</text>
</comment>
<reference evidence="10" key="1">
    <citation type="journal article" date="2006" name="Science">
        <title>Phytophthora genome sequences uncover evolutionary origins and mechanisms of pathogenesis.</title>
        <authorList>
            <person name="Tyler B.M."/>
            <person name="Tripathy S."/>
            <person name="Zhang X."/>
            <person name="Dehal P."/>
            <person name="Jiang R.H."/>
            <person name="Aerts A."/>
            <person name="Arredondo F.D."/>
            <person name="Baxter L."/>
            <person name="Bensasson D."/>
            <person name="Beynon J.L."/>
            <person name="Chapman J."/>
            <person name="Damasceno C.M."/>
            <person name="Dorrance A.E."/>
            <person name="Dou D."/>
            <person name="Dickerman A.W."/>
            <person name="Dubchak I.L."/>
            <person name="Garbelotto M."/>
            <person name="Gijzen M."/>
            <person name="Gordon S.G."/>
            <person name="Govers F."/>
            <person name="Grunwald N.J."/>
            <person name="Huang W."/>
            <person name="Ivors K.L."/>
            <person name="Jones R.W."/>
            <person name="Kamoun S."/>
            <person name="Krampis K."/>
            <person name="Lamour K.H."/>
            <person name="Lee M.K."/>
            <person name="McDonald W.H."/>
            <person name="Medina M."/>
            <person name="Meijer H.J."/>
            <person name="Nordberg E.K."/>
            <person name="Maclean D.J."/>
            <person name="Ospina-Giraldo M.D."/>
            <person name="Morris P.F."/>
            <person name="Phuntumart V."/>
            <person name="Putnam N.H."/>
            <person name="Rash S."/>
            <person name="Rose J.K."/>
            <person name="Sakihama Y."/>
            <person name="Salamov A.A."/>
            <person name="Savidor A."/>
            <person name="Scheuring C.F."/>
            <person name="Smith B.M."/>
            <person name="Sobral B.W."/>
            <person name="Terry A."/>
            <person name="Torto-Alalibo T.A."/>
            <person name="Win J."/>
            <person name="Xu Z."/>
            <person name="Zhang H."/>
            <person name="Grigoriev I.V."/>
            <person name="Rokhsar D.S."/>
            <person name="Boore J.L."/>
        </authorList>
    </citation>
    <scope>NUCLEOTIDE SEQUENCE [LARGE SCALE GENOMIC DNA]</scope>
    <source>
        <strain evidence="10">Pr102</strain>
    </source>
</reference>
<keyword evidence="3" id="KW-0963">Cytoplasm</keyword>
<dbReference type="InterPro" id="IPR015943">
    <property type="entry name" value="WD40/YVTN_repeat-like_dom_sf"/>
</dbReference>
<evidence type="ECO:0000256" key="5">
    <source>
        <dbReference type="ARBA" id="ARBA00022737"/>
    </source>
</evidence>
<dbReference type="SMART" id="SM00320">
    <property type="entry name" value="WD40"/>
    <property type="match status" value="2"/>
</dbReference>
<dbReference type="InterPro" id="IPR001453">
    <property type="entry name" value="MoaB/Mog_dom"/>
</dbReference>
<dbReference type="PANTHER" id="PTHR15598">
    <property type="entry name" value="ENHANCER OF MRNA-DECAPPING PROTEIN 4"/>
    <property type="match status" value="1"/>
</dbReference>
<dbReference type="InterPro" id="IPR044938">
    <property type="entry name" value="EDC4_C_sf"/>
</dbReference>
<feature type="compositionally biased region" description="Polar residues" evidence="7">
    <location>
        <begin position="906"/>
        <end position="918"/>
    </location>
</feature>
<dbReference type="InParanoid" id="H3GLK3"/>
<dbReference type="Pfam" id="PF00994">
    <property type="entry name" value="MoCF_biosynth"/>
    <property type="match status" value="1"/>
</dbReference>
<evidence type="ECO:0000256" key="6">
    <source>
        <dbReference type="SAM" id="Coils"/>
    </source>
</evidence>
<comment type="subcellular location">
    <subcellularLocation>
        <location evidence="1">Cytoplasm</location>
        <location evidence="1">P-body</location>
    </subcellularLocation>
</comment>
<reference evidence="9" key="2">
    <citation type="submission" date="2015-06" db="UniProtKB">
        <authorList>
            <consortium name="EnsemblProtists"/>
        </authorList>
    </citation>
    <scope>IDENTIFICATION</scope>
    <source>
        <strain evidence="9">Pr102</strain>
    </source>
</reference>
<dbReference type="STRING" id="164328.H3GLK3"/>
<feature type="compositionally biased region" description="Acidic residues" evidence="7">
    <location>
        <begin position="933"/>
        <end position="950"/>
    </location>
</feature>
<evidence type="ECO:0000256" key="3">
    <source>
        <dbReference type="ARBA" id="ARBA00022490"/>
    </source>
</evidence>
<evidence type="ECO:0000259" key="8">
    <source>
        <dbReference type="SMART" id="SM00852"/>
    </source>
</evidence>
<proteinExistence type="inferred from homology"/>
<dbReference type="Gene3D" id="6.10.140.270">
    <property type="match status" value="1"/>
</dbReference>
<dbReference type="eggNOG" id="KOG2644">
    <property type="taxonomic scope" value="Eukaryota"/>
</dbReference>
<organism evidence="9 10">
    <name type="scientific">Phytophthora ramorum</name>
    <name type="common">Sudden oak death agent</name>
    <dbReference type="NCBI Taxonomy" id="164328"/>
    <lineage>
        <taxon>Eukaryota</taxon>
        <taxon>Sar</taxon>
        <taxon>Stramenopiles</taxon>
        <taxon>Oomycota</taxon>
        <taxon>Peronosporomycetes</taxon>
        <taxon>Peronosporales</taxon>
        <taxon>Peronosporaceae</taxon>
        <taxon>Phytophthora</taxon>
    </lineage>
</organism>
<dbReference type="GO" id="GO:0000932">
    <property type="term" value="C:P-body"/>
    <property type="evidence" value="ECO:0000318"/>
    <property type="project" value="GO_Central"/>
</dbReference>
<evidence type="ECO:0000313" key="10">
    <source>
        <dbReference type="Proteomes" id="UP000005238"/>
    </source>
</evidence>
<dbReference type="OMA" id="VWELPEV"/>
<evidence type="ECO:0000313" key="9">
    <source>
        <dbReference type="EnsemblProtists" id="Phyra77272"/>
    </source>
</evidence>
<dbReference type="SMART" id="SM00852">
    <property type="entry name" value="MoCF_biosynth"/>
    <property type="match status" value="1"/>
</dbReference>
<dbReference type="Gene3D" id="2.130.10.10">
    <property type="entry name" value="YVTN repeat-like/Quinoprotein amine dehydrogenase"/>
    <property type="match status" value="1"/>
</dbReference>
<dbReference type="VEuPathDB" id="FungiDB:KRP23_10654"/>
<evidence type="ECO:0000256" key="7">
    <source>
        <dbReference type="SAM" id="MobiDB-lite"/>
    </source>
</evidence>
<feature type="region of interest" description="Disordered" evidence="7">
    <location>
        <begin position="265"/>
        <end position="332"/>
    </location>
</feature>
<dbReference type="InterPro" id="IPR001680">
    <property type="entry name" value="WD40_rpt"/>
</dbReference>
<dbReference type="InterPro" id="IPR036425">
    <property type="entry name" value="MoaB/Mog-like_dom_sf"/>
</dbReference>
<name>H3GLK3_PHYRM</name>
<feature type="compositionally biased region" description="Polar residues" evidence="7">
    <location>
        <begin position="422"/>
        <end position="433"/>
    </location>
</feature>
<feature type="compositionally biased region" description="Low complexity" evidence="7">
    <location>
        <begin position="919"/>
        <end position="932"/>
    </location>
</feature>
<dbReference type="Gene3D" id="1.10.220.100">
    <property type="entry name" value="conserved c-terminal region of ge- 1"/>
    <property type="match status" value="1"/>
</dbReference>
<protein>
    <recommendedName>
        <fullName evidence="8">MoaB/Mog domain-containing protein</fullName>
    </recommendedName>
</protein>
<dbReference type="CDD" id="cd00885">
    <property type="entry name" value="cinA"/>
    <property type="match status" value="1"/>
</dbReference>
<dbReference type="InterPro" id="IPR036322">
    <property type="entry name" value="WD40_repeat_dom_sf"/>
</dbReference>
<evidence type="ECO:0000256" key="4">
    <source>
        <dbReference type="ARBA" id="ARBA00022574"/>
    </source>
</evidence>
<feature type="compositionally biased region" description="Polar residues" evidence="7">
    <location>
        <begin position="274"/>
        <end position="287"/>
    </location>
</feature>
<dbReference type="Proteomes" id="UP000005238">
    <property type="component" value="Unassembled WGS sequence"/>
</dbReference>
<keyword evidence="5" id="KW-0677">Repeat</keyword>
<feature type="domain" description="MoaB/Mog" evidence="8">
    <location>
        <begin position="13"/>
        <end position="183"/>
    </location>
</feature>
<keyword evidence="10" id="KW-1185">Reference proteome</keyword>
<dbReference type="VEuPathDB" id="FungiDB:KRP23_10655"/>
<dbReference type="Pfam" id="PF21289">
    <property type="entry name" value="EDC4_C"/>
    <property type="match status" value="1"/>
</dbReference>
<evidence type="ECO:0000256" key="2">
    <source>
        <dbReference type="ARBA" id="ARBA00009639"/>
    </source>
</evidence>
<feature type="region of interest" description="Disordered" evidence="7">
    <location>
        <begin position="906"/>
        <end position="985"/>
    </location>
</feature>
<feature type="compositionally biased region" description="Low complexity" evidence="7">
    <location>
        <begin position="451"/>
        <end position="468"/>
    </location>
</feature>
<dbReference type="GO" id="GO:0031087">
    <property type="term" value="P:deadenylation-independent decapping of nuclear-transcribed mRNA"/>
    <property type="evidence" value="ECO:0000318"/>
    <property type="project" value="GO_Central"/>
</dbReference>